<organism evidence="10 11">
    <name type="scientific">Acetobacter nitrogenifigens DSM 23921 = NBRC 105050</name>
    <dbReference type="NCBI Taxonomy" id="1120919"/>
    <lineage>
        <taxon>Bacteria</taxon>
        <taxon>Pseudomonadati</taxon>
        <taxon>Pseudomonadota</taxon>
        <taxon>Alphaproteobacteria</taxon>
        <taxon>Acetobacterales</taxon>
        <taxon>Acetobacteraceae</taxon>
        <taxon>Acetobacter</taxon>
    </lineage>
</organism>
<dbReference type="Proteomes" id="UP000321635">
    <property type="component" value="Unassembled WGS sequence"/>
</dbReference>
<comment type="subcellular location">
    <subcellularLocation>
        <location evidence="1">Periplasm</location>
    </subcellularLocation>
</comment>
<evidence type="ECO:0000256" key="6">
    <source>
        <dbReference type="ARBA" id="ARBA00022982"/>
    </source>
</evidence>
<gene>
    <name evidence="10" type="ORF">ANI02nite_05920</name>
</gene>
<evidence type="ECO:0000256" key="1">
    <source>
        <dbReference type="ARBA" id="ARBA00004418"/>
    </source>
</evidence>
<dbReference type="Pfam" id="PF06433">
    <property type="entry name" value="Me-amine-dh_H"/>
    <property type="match status" value="1"/>
</dbReference>
<feature type="signal peptide" evidence="9">
    <location>
        <begin position="1"/>
        <end position="31"/>
    </location>
</feature>
<dbReference type="RefSeq" id="WP_084440336.1">
    <property type="nucleotide sequence ID" value="NZ_AUBI01000002.1"/>
</dbReference>
<keyword evidence="3" id="KW-0813">Transport</keyword>
<dbReference type="STRING" id="1120919.GCA_000429165_00611"/>
<dbReference type="InterPro" id="IPR009451">
    <property type="entry name" value="Metamine_DH_Hvc"/>
</dbReference>
<keyword evidence="8" id="KW-1015">Disulfide bond</keyword>
<dbReference type="PANTHER" id="PTHR47197">
    <property type="entry name" value="PROTEIN NIRF"/>
    <property type="match status" value="1"/>
</dbReference>
<keyword evidence="11" id="KW-1185">Reference proteome</keyword>
<reference evidence="10 11" key="1">
    <citation type="submission" date="2019-07" db="EMBL/GenBank/DDBJ databases">
        <title>Whole genome shotgun sequence of Acetobacter nitrogenifigens NBRC 105050.</title>
        <authorList>
            <person name="Hosoyama A."/>
            <person name="Uohara A."/>
            <person name="Ohji S."/>
            <person name="Ichikawa N."/>
        </authorList>
    </citation>
    <scope>NUCLEOTIDE SEQUENCE [LARGE SCALE GENOMIC DNA]</scope>
    <source>
        <strain evidence="10 11">NBRC 105050</strain>
    </source>
</reference>
<keyword evidence="4 9" id="KW-0732">Signal</keyword>
<name>A0A511X6Y3_9PROT</name>
<dbReference type="InterPro" id="IPR011044">
    <property type="entry name" value="Quino_amine_DH_bsu"/>
</dbReference>
<evidence type="ECO:0000256" key="4">
    <source>
        <dbReference type="ARBA" id="ARBA00022729"/>
    </source>
</evidence>
<keyword evidence="5" id="KW-0574">Periplasm</keyword>
<feature type="disulfide bond" evidence="8">
    <location>
        <begin position="185"/>
        <end position="200"/>
    </location>
</feature>
<accession>A0A511X6Y3</accession>
<dbReference type="GO" id="GO:0030058">
    <property type="term" value="F:aliphatic amine dehydrogenase activity"/>
    <property type="evidence" value="ECO:0007669"/>
    <property type="project" value="InterPro"/>
</dbReference>
<comment type="similarity">
    <text evidence="2">Belongs to the aromatic amine dehydrogenase heavy chain family.</text>
</comment>
<evidence type="ECO:0000256" key="3">
    <source>
        <dbReference type="ARBA" id="ARBA00022448"/>
    </source>
</evidence>
<dbReference type="Gene3D" id="2.130.10.10">
    <property type="entry name" value="YVTN repeat-like/Quinoprotein amine dehydrogenase"/>
    <property type="match status" value="1"/>
</dbReference>
<evidence type="ECO:0000256" key="5">
    <source>
        <dbReference type="ARBA" id="ARBA00022764"/>
    </source>
</evidence>
<dbReference type="AlphaFoldDB" id="A0A511X6Y3"/>
<evidence type="ECO:0000256" key="8">
    <source>
        <dbReference type="PIRSR" id="PIRSR609451-50"/>
    </source>
</evidence>
<protein>
    <recommendedName>
        <fullName evidence="12">Amine dehydrogenase</fullName>
    </recommendedName>
</protein>
<comment type="caution">
    <text evidence="10">The sequence shown here is derived from an EMBL/GenBank/DDBJ whole genome shotgun (WGS) entry which is preliminary data.</text>
</comment>
<proteinExistence type="inferred from homology"/>
<feature type="chain" id="PRO_5022017067" description="Amine dehydrogenase" evidence="9">
    <location>
        <begin position="32"/>
        <end position="395"/>
    </location>
</feature>
<evidence type="ECO:0000313" key="10">
    <source>
        <dbReference type="EMBL" id="GEN58708.1"/>
    </source>
</evidence>
<keyword evidence="6" id="KW-0249">Electron transport</keyword>
<dbReference type="EMBL" id="BJYF01000003">
    <property type="protein sequence ID" value="GEN58708.1"/>
    <property type="molecule type" value="Genomic_DNA"/>
</dbReference>
<dbReference type="InterPro" id="IPR051200">
    <property type="entry name" value="Host-pathogen_enzymatic-act"/>
</dbReference>
<evidence type="ECO:0000256" key="9">
    <source>
        <dbReference type="SAM" id="SignalP"/>
    </source>
</evidence>
<evidence type="ECO:0008006" key="12">
    <source>
        <dbReference type="Google" id="ProtNLM"/>
    </source>
</evidence>
<evidence type="ECO:0000313" key="11">
    <source>
        <dbReference type="Proteomes" id="UP000321635"/>
    </source>
</evidence>
<sequence>MTDWLKTCARRAMGPLGLGLAAVMSHSPAMAQSAGAHPVLQAEQNDVATLPPIGPHWFIPSATDYTYQIFDMDKGRMLGTLPASMLANIAISPDRKVIYVADTMYSRVDHGTRQDLLQVYDAKTLALTKEIELPPRALAVYKKQDLDVSSDGRWAYIFDMSPATAVTLVDLSKGAVARTVDIPGCALIFPWKSGGFSSLCGDGSLTNVGVNDGSQPTITHTKPFFDANNDPVFEQGLVDHKSGKALFVSYTGKVYNVTLGQNPTIDATWSLQKAAGLPQAGTGVQELAWRPGGQQPFAWNTATGHLFVLMHSGNHWTHKTAGTELWEFDPAQQVLLRRIDLPSPAKGVAVSPDKASLVYVTGDHDGPITVIDAATGQVSRTVEARVGGMSIVPDM</sequence>
<dbReference type="InterPro" id="IPR015943">
    <property type="entry name" value="WD40/YVTN_repeat-like_dom_sf"/>
</dbReference>
<keyword evidence="7" id="KW-0560">Oxidoreductase</keyword>
<dbReference type="PANTHER" id="PTHR47197:SF3">
    <property type="entry name" value="DIHYDRO-HEME D1 DEHYDROGENASE"/>
    <property type="match status" value="1"/>
</dbReference>
<dbReference type="GO" id="GO:0042597">
    <property type="term" value="C:periplasmic space"/>
    <property type="evidence" value="ECO:0007669"/>
    <property type="project" value="UniProtKB-SubCell"/>
</dbReference>
<evidence type="ECO:0000256" key="2">
    <source>
        <dbReference type="ARBA" id="ARBA00010548"/>
    </source>
</evidence>
<dbReference type="SUPFAM" id="SSF50969">
    <property type="entry name" value="YVTN repeat-like/Quinoprotein amine dehydrogenase"/>
    <property type="match status" value="1"/>
</dbReference>
<evidence type="ECO:0000256" key="7">
    <source>
        <dbReference type="ARBA" id="ARBA00023002"/>
    </source>
</evidence>